<sequence length="3148" mass="323960">MKKILFLSCLILGFFTSVLTSGAFAQIIIDFENPPTIPISGVRSVSVGGFTFASNLTNQYSIGFQNGVGAGNSIALIDGNLQQFGLTKWTISKDGVGGFQFLGIWIFNRDPGNLMTSKSGTIQGFKNGDETGDAKAINFNGPQNFASDPDFFDVDEIQIVADDIYVAIDNFTYGTVFVPGPINTAPVATAPSAPTVNEDDVNVALADNIEITDVDGDDQTVSFTVTGGTVSLGTTGITFAGGGNGSANFTASGTLVNINAALDAATFTPTPNLFGTNAGTISFVSNDGTVNSNTASVTFDIIGVNDDPSISGLPSLVTVTEDATEDPFNISAASISDIDAGSGELTLTLEATGGVFDIAAGTGITVSGHLTSNLTLTGNLTALNNYINIPSNIYFRPDANLSGNNAASVQVYINDNGNTGSGGGTNVPVGIVNVNITSVNDAPTDVLLDNNSVAENEPVGIVVGLFSAIDVDNGDTFTYTLVPGSGDGGNSAFSIEGNELRTAAVFDFDVQNSYSIRVRVTDSGGLVLELPFSISITDVNEAPTVVNPIPNQNIDQGEELNFQFAVNTFEHGDVLTYSSQLAGGGALPAWISFNAATRTFSGIPSNAHVGTVSIDVIADDGNGGTATDTFDIVISNINDAPIVANAIPDQTATENIAFNFQFAANTFNDIDVGDVVTYSVQLSGGGSLPAWLSFDPISRTFSGTPGNDDTGSIAIEVIANDGNGGAVSDSFELSIQGVNDAPVISAPLTISLFEDEPEALTGISFADPDAGSSPVTVTFNVGSGTLSAIPGNGVAVGGNSNSLILEGSLSDINAFISNGELTFTTALNTTSGVNLNISVSDNGNIGSGGALTDQTGVTLSVTAVNDAPVNTIPGTQQIDQGGALIFSSGNGNLISVSDVDAGGATIEITLTASNGLISLSGTAGLAFSQGSGVNDGTMMFVGTISDINTALDGLMFSPIAGFNGLASLSMTSNDQGFSGSGGAHTDTDVISITVSSITPVVTGVTSSAVNGIYKVGDEVSILVNFDQAVMVNTSGGYPRLRLETGSTDREADYVSGSGTNILNFSYMVQEGDNSTDLDYTTTNALVLNGATIENISGDAALITLPPTGSPNSLSGQKDIQIDGLIPTVANVAVPANGIYGIGQNLDFTVNFSEAVTITGSPQISLTVGATTGQASYFSGTNSNALVFRYTVPMGDLDLNGIVAGTLSLNGGTVRDAAGNDANLSLNGIGSTSQVLVDGVRPTVVSLSLDNTSLAVGETATLTLVLSERISGLETADFSVDNGNLSGLSSSDGGLTWTVIFTPISGVEDDSNLISLNNEGYTDLAGNTGTGTTHSDNYVVDTAAPTGYSVTWDDALINAFESSNTTFTVSNTEINTFLNYSISSSGDGNTATITGSVSVNNAVQQIPVDVNTLTDGTLTIEITLTDEGNNEGGIVSANNATLDQTPPASPSTPDLTSNSDTGVSDTDNITADNTPTFAGTAEANSSVEVFGNGISLGTTSTDGSANWNFTSALMANGTYAITATATDAAGNVSLPSTALSITIDQNECNAQADFIFSPTEGCANPLTVFFTDQSISPDEWAWDFGDGGTSSAQNPIHSYTTFGDFTVKLTVTDTIYGCSSTIEKVVSNYELKPEFSASRTFGCGPLEVDFEDLSVGAESWNWNFGDGNTSTEQNPTHIYEQPGTYAVVLTITGGACSKTITKTNYIQVIGPDVDFSTDITEGCGPLTVAFTNNTIASSPSIRWVWDFGDGTTSTLQNPTHEYASVGTYTVTLTVSDLDGCSRTLTKTDLIQVNMLAASIIPTNVTCNGGSDGSITATPDEGLAPFTYEWGNGAATATISGLSAGNYSVKITDANGCSVTKSVEIIEPIPAGLATSNPTSVSHSSAALGGELLNGLDCEQETGIVYATTSNPDIADTKVIMTLTGNLFSEVVTGLQVNTTYYARAYSTNQNGITTYGNEVVFTTSKKTLEITAVVGQSKIYGDADPVFTYTATGFDGGDDESILTGALERVAGENVGTYAIQLGTLNAGTNYTINFTSADFEIIPAGFTGVTLDDASFVYDGTAKSLAITGTLPAGTSVTYTDNSRTDVGSQEVTATITGSNFTTLVLTADLTVTPATVTGITFEDASFVFDGTAKSLAITGTVPVGASVVYTDNNRTDVGTQEVTATITGSNFTTLVLTADLTVTPATVTGITFEDASFVYDGTVKSLAISGTLPNGTSVAYTDNNHTDVGTQEVTATITGSNFTTLVLTADLTVTPATVTGITFDDASFVFDGTAKSLAISGTLPAGTSVIYMDNIRTDVGTQEVTATITGSNFTTLVLTADLTVTPADITGISFDNASFVFDGTAKSLAISGTLPAGTSVIYMDNSRTDVGTQEVTATITGANFTTLVFTADLTVTPADITGISFDDASFVFDGTAKSLAIGGNLPAGASVAYTDNSRTDVGTQEVTATISGSNFTTLVLTADLEITPATITGITFEDASFVYDGTAKSLAIKGTLPAGANVAYTDNSRTDVGTQMVTATISGSNFTTLVLTADLTVTPADITGIKIEDASFVYDGTAKSLAISGTPPNGTSVVYMDNSRTEVGTQEVTATITGSNFTTVVLTADLTVTPADITGITFEDNSFVYDGTAKSLAITGTVPVGASVVYTDNNRTDVGTQEVTATITGSNFTTLVLTADLTVTPATVTGITFEDASFVYDGTVKSLAISGTLPNGTSVAYTDNNHTDVGTQEVTATITGSNFTTLVLTADLTVTPATVTGITFDDASFVFDGTAKSLAISGTLPAGTSVIYMDNIRTDVGTQEVTATITGSNFTTLVLTADLTVTPADITGISFDNASFVFDGTAKSLAITGTLPAGANVAYTDNSRTYVGTQMVTATIFGSNYTELVLTADLEITPATITGITFEDASFVYDGTAKSLAITGTLPAGTTVSYTNNTHTNAGTYNITANIEGGNNYNDLSLTANLTIHKAPQSITFISPGVLSRDAGTIALDVYASSDLPVNLSVDDAFIATVSGTDLMVHRLGTVRVSATQPGNANYEAAEPVYMDIKIANDASAKVPIRVHQAVSPNGDGINEFLMIEGIGDYPDNRVTIFDKSGRVLAEIEGYNNRGKVFTGQYVIDGTYYYYLDLLDDGTWKREKGFFVVKRSSGN</sequence>
<feature type="chain" id="PRO_5020487130" evidence="2">
    <location>
        <begin position="26"/>
        <end position="3148"/>
    </location>
</feature>
<reference evidence="5 6" key="1">
    <citation type="submission" date="2019-04" db="EMBL/GenBank/DDBJ databases">
        <title>Sphingobacterium olei sp. nov., isolated from oil-contaminated soil.</title>
        <authorList>
            <person name="Liu B."/>
        </authorList>
    </citation>
    <scope>NUCLEOTIDE SEQUENCE [LARGE SCALE GENOMIC DNA]</scope>
    <source>
        <strain evidence="5 6">Y3L14</strain>
    </source>
</reference>
<dbReference type="CDD" id="cd11304">
    <property type="entry name" value="Cadherin_repeat"/>
    <property type="match status" value="1"/>
</dbReference>
<dbReference type="RefSeq" id="WP_136820650.1">
    <property type="nucleotide sequence ID" value="NZ_SUKA01000003.1"/>
</dbReference>
<dbReference type="SMART" id="SM00736">
    <property type="entry name" value="CADG"/>
    <property type="match status" value="3"/>
</dbReference>
<dbReference type="GO" id="GO:0016020">
    <property type="term" value="C:membrane"/>
    <property type="evidence" value="ECO:0007669"/>
    <property type="project" value="InterPro"/>
</dbReference>
<dbReference type="FunFam" id="2.60.40.10:FF:000270">
    <property type="entry name" value="Cell surface protein"/>
    <property type="match status" value="2"/>
</dbReference>
<keyword evidence="6" id="KW-1185">Reference proteome</keyword>
<evidence type="ECO:0000256" key="1">
    <source>
        <dbReference type="SAM" id="MobiDB-lite"/>
    </source>
</evidence>
<dbReference type="InterPro" id="IPR000601">
    <property type="entry name" value="PKD_dom"/>
</dbReference>
<gene>
    <name evidence="5" type="ORF">FAZ19_10295</name>
</gene>
<feature type="signal peptide" evidence="2">
    <location>
        <begin position="1"/>
        <end position="25"/>
    </location>
</feature>
<dbReference type="SUPFAM" id="SSF49299">
    <property type="entry name" value="PKD domain"/>
    <property type="match status" value="3"/>
</dbReference>
<organism evidence="5 6">
    <name type="scientific">Sphingobacterium alkalisoli</name>
    <dbReference type="NCBI Taxonomy" id="1874115"/>
    <lineage>
        <taxon>Bacteria</taxon>
        <taxon>Pseudomonadati</taxon>
        <taxon>Bacteroidota</taxon>
        <taxon>Sphingobacteriia</taxon>
        <taxon>Sphingobacteriales</taxon>
        <taxon>Sphingobacteriaceae</taxon>
        <taxon>Sphingobacterium</taxon>
    </lineage>
</organism>
<dbReference type="Pfam" id="PF19078">
    <property type="entry name" value="Big_12"/>
    <property type="match status" value="1"/>
</dbReference>
<dbReference type="InterPro" id="IPR015919">
    <property type="entry name" value="Cadherin-like_sf"/>
</dbReference>
<feature type="domain" description="Cadherin" evidence="4">
    <location>
        <begin position="452"/>
        <end position="545"/>
    </location>
</feature>
<feature type="domain" description="PKD" evidence="3">
    <location>
        <begin position="1549"/>
        <end position="1614"/>
    </location>
</feature>
<dbReference type="InterPro" id="IPR022409">
    <property type="entry name" value="PKD/Chitinase_dom"/>
</dbReference>
<dbReference type="SUPFAM" id="SSF49313">
    <property type="entry name" value="Cadherin-like"/>
    <property type="match status" value="3"/>
</dbReference>
<comment type="caution">
    <text evidence="5">The sequence shown here is derived from an EMBL/GenBank/DDBJ whole genome shotgun (WGS) entry which is preliminary data.</text>
</comment>
<evidence type="ECO:0000313" key="5">
    <source>
        <dbReference type="EMBL" id="TJY65521.1"/>
    </source>
</evidence>
<dbReference type="InterPro" id="IPR002126">
    <property type="entry name" value="Cadherin-like_dom"/>
</dbReference>
<evidence type="ECO:0000256" key="2">
    <source>
        <dbReference type="SAM" id="SignalP"/>
    </source>
</evidence>
<dbReference type="InterPro" id="IPR041286">
    <property type="entry name" value="MBG_2"/>
</dbReference>
<dbReference type="Pfam" id="PF18887">
    <property type="entry name" value="MBG_3"/>
    <property type="match status" value="6"/>
</dbReference>
<dbReference type="PROSITE" id="PS50268">
    <property type="entry name" value="CADHERIN_2"/>
    <property type="match status" value="2"/>
</dbReference>
<dbReference type="Gene3D" id="2.60.40.740">
    <property type="match status" value="1"/>
</dbReference>
<proteinExistence type="predicted"/>
<keyword evidence="2" id="KW-0732">Signal</keyword>
<feature type="domain" description="PKD" evidence="3">
    <location>
        <begin position="1658"/>
        <end position="1707"/>
    </location>
</feature>
<dbReference type="OrthoDB" id="355609at2"/>
<feature type="domain" description="PKD" evidence="3">
    <location>
        <begin position="1710"/>
        <end position="1796"/>
    </location>
</feature>
<feature type="domain" description="Cadherin" evidence="4">
    <location>
        <begin position="744"/>
        <end position="870"/>
    </location>
</feature>
<dbReference type="InterPro" id="IPR006644">
    <property type="entry name" value="Cadg"/>
</dbReference>
<dbReference type="InterPro" id="IPR043772">
    <property type="entry name" value="MBG_3"/>
</dbReference>
<dbReference type="Proteomes" id="UP000309872">
    <property type="component" value="Unassembled WGS sequence"/>
</dbReference>
<feature type="compositionally biased region" description="Polar residues" evidence="1">
    <location>
        <begin position="1435"/>
        <end position="1467"/>
    </location>
</feature>
<dbReference type="InterPro" id="IPR035986">
    <property type="entry name" value="PKD_dom_sf"/>
</dbReference>
<dbReference type="CDD" id="cd00146">
    <property type="entry name" value="PKD"/>
    <property type="match status" value="3"/>
</dbReference>
<evidence type="ECO:0000313" key="6">
    <source>
        <dbReference type="Proteomes" id="UP000309872"/>
    </source>
</evidence>
<dbReference type="Gene3D" id="2.60.40.60">
    <property type="entry name" value="Cadherins"/>
    <property type="match status" value="1"/>
</dbReference>
<dbReference type="InterPro" id="IPR044016">
    <property type="entry name" value="Big_13"/>
</dbReference>
<dbReference type="InterPro" id="IPR025667">
    <property type="entry name" value="SprB_repeat"/>
</dbReference>
<accession>A0A4U0H1Q0</accession>
<dbReference type="GO" id="GO:0007156">
    <property type="term" value="P:homophilic cell adhesion via plasma membrane adhesion molecules"/>
    <property type="evidence" value="ECO:0007669"/>
    <property type="project" value="InterPro"/>
</dbReference>
<feature type="region of interest" description="Disordered" evidence="1">
    <location>
        <begin position="1429"/>
        <end position="1467"/>
    </location>
</feature>
<protein>
    <submittedName>
        <fullName evidence="5">PKD domain-containing protein</fullName>
    </submittedName>
</protein>
<dbReference type="Pfam" id="PF19077">
    <property type="entry name" value="Big_13"/>
    <property type="match status" value="1"/>
</dbReference>
<name>A0A4U0H1Q0_9SPHI</name>
<dbReference type="GO" id="GO:0005509">
    <property type="term" value="F:calcium ion binding"/>
    <property type="evidence" value="ECO:0007669"/>
    <property type="project" value="InterPro"/>
</dbReference>
<dbReference type="Gene3D" id="2.60.40.10">
    <property type="entry name" value="Immunoglobulins"/>
    <property type="match status" value="6"/>
</dbReference>
<evidence type="ECO:0000259" key="4">
    <source>
        <dbReference type="PROSITE" id="PS50268"/>
    </source>
</evidence>
<dbReference type="SMART" id="SM00112">
    <property type="entry name" value="CA"/>
    <property type="match status" value="1"/>
</dbReference>
<dbReference type="PROSITE" id="PS50093">
    <property type="entry name" value="PKD"/>
    <property type="match status" value="3"/>
</dbReference>
<evidence type="ECO:0000259" key="3">
    <source>
        <dbReference type="PROSITE" id="PS50093"/>
    </source>
</evidence>
<dbReference type="Pfam" id="PF05345">
    <property type="entry name" value="He_PIG"/>
    <property type="match status" value="2"/>
</dbReference>
<dbReference type="SMART" id="SM00089">
    <property type="entry name" value="PKD"/>
    <property type="match status" value="4"/>
</dbReference>
<dbReference type="Pfam" id="PF18911">
    <property type="entry name" value="PKD_4"/>
    <property type="match status" value="3"/>
</dbReference>
<dbReference type="Pfam" id="PF18676">
    <property type="entry name" value="MBG_2"/>
    <property type="match status" value="1"/>
</dbReference>
<dbReference type="Pfam" id="PF13585">
    <property type="entry name" value="CHU_C"/>
    <property type="match status" value="1"/>
</dbReference>
<dbReference type="EMBL" id="SUKA01000003">
    <property type="protein sequence ID" value="TJY65521.1"/>
    <property type="molecule type" value="Genomic_DNA"/>
</dbReference>
<dbReference type="InterPro" id="IPR013783">
    <property type="entry name" value="Ig-like_fold"/>
</dbReference>
<dbReference type="Pfam" id="PF13573">
    <property type="entry name" value="SprB"/>
    <property type="match status" value="1"/>
</dbReference>
<dbReference type="InterPro" id="IPR044048">
    <property type="entry name" value="Big_12"/>
</dbReference>